<accession>A0A1H8U2B5</accession>
<evidence type="ECO:0000313" key="2">
    <source>
        <dbReference type="Proteomes" id="UP000199615"/>
    </source>
</evidence>
<name>A0A1H8U2B5_9BRAD</name>
<dbReference type="EMBL" id="FODT01000006">
    <property type="protein sequence ID" value="SEO96778.1"/>
    <property type="molecule type" value="Genomic_DNA"/>
</dbReference>
<gene>
    <name evidence="1" type="ORF">SAMN05444123_106225</name>
</gene>
<dbReference type="Proteomes" id="UP000199615">
    <property type="component" value="Unassembled WGS sequence"/>
</dbReference>
<organism evidence="1 2">
    <name type="scientific">Rhodopseudomonas pseudopalustris</name>
    <dbReference type="NCBI Taxonomy" id="1513892"/>
    <lineage>
        <taxon>Bacteria</taxon>
        <taxon>Pseudomonadati</taxon>
        <taxon>Pseudomonadota</taxon>
        <taxon>Alphaproteobacteria</taxon>
        <taxon>Hyphomicrobiales</taxon>
        <taxon>Nitrobacteraceae</taxon>
        <taxon>Rhodopseudomonas</taxon>
    </lineage>
</organism>
<sequence>MQPADRRATEITSAEQYFAHVLIAEPGPLERTGARSVAWKSSGLGIDRIGGLGALQAQRFLSQDGIAERRALR</sequence>
<protein>
    <submittedName>
        <fullName evidence="1">Uncharacterized protein</fullName>
    </submittedName>
</protein>
<dbReference type="AlphaFoldDB" id="A0A1H8U2B5"/>
<keyword evidence="2" id="KW-1185">Reference proteome</keyword>
<dbReference type="RefSeq" id="WP_092684465.1">
    <property type="nucleotide sequence ID" value="NZ_FODT01000006.1"/>
</dbReference>
<proteinExistence type="predicted"/>
<reference evidence="2" key="1">
    <citation type="submission" date="2016-10" db="EMBL/GenBank/DDBJ databases">
        <authorList>
            <person name="Varghese N."/>
            <person name="Submissions S."/>
        </authorList>
    </citation>
    <scope>NUCLEOTIDE SEQUENCE [LARGE SCALE GENOMIC DNA]</scope>
    <source>
        <strain evidence="2">DSM 123</strain>
    </source>
</reference>
<evidence type="ECO:0000313" key="1">
    <source>
        <dbReference type="EMBL" id="SEO96778.1"/>
    </source>
</evidence>